<proteinExistence type="predicted"/>
<reference evidence="4 5" key="2">
    <citation type="submission" date="2015-07" db="EMBL/GenBank/DDBJ databases">
        <title>Genome sequence of Levilinea saccharolytica DSM 16555.</title>
        <authorList>
            <person name="Hemp J."/>
            <person name="Ward L.M."/>
            <person name="Pace L.A."/>
            <person name="Fischer W.W."/>
        </authorList>
    </citation>
    <scope>NUCLEOTIDE SEQUENCE [LARGE SCALE GENOMIC DNA]</scope>
    <source>
        <strain evidence="4 5">KIBI-1</strain>
    </source>
</reference>
<feature type="transmembrane region" description="Helical" evidence="2">
    <location>
        <begin position="42"/>
        <end position="63"/>
    </location>
</feature>
<dbReference type="Proteomes" id="UP000050501">
    <property type="component" value="Unassembled WGS sequence"/>
</dbReference>
<reference evidence="3" key="1">
    <citation type="journal article" date="2015" name="Genome Announc.">
        <title>Draft Genome Sequences of Anaerolinea thermolimosa IMO-1, Bellilinea caldifistulae GOMI-1, Leptolinea tardivitalis YMTK-2, Levilinea saccharolytica KIBI-1, Longilinea arvoryzae KOME-1, Previously Described as Members of the Class Anaerolineae (Chloroflexi).</title>
        <authorList>
            <person name="Matsuura N."/>
            <person name="Tourlousse M.D."/>
            <person name="Ohashi A."/>
            <person name="Hugenholtz P."/>
            <person name="Sekiguchi Y."/>
        </authorList>
    </citation>
    <scope>NUCLEOTIDE SEQUENCE</scope>
    <source>
        <strain evidence="3">KIBI-1</strain>
    </source>
</reference>
<keyword evidence="5" id="KW-1185">Reference proteome</keyword>
<keyword evidence="2" id="KW-0812">Transmembrane</keyword>
<dbReference type="EMBL" id="DF967975">
    <property type="protein sequence ID" value="GAP19079.1"/>
    <property type="molecule type" value="Genomic_DNA"/>
</dbReference>
<feature type="region of interest" description="Disordered" evidence="1">
    <location>
        <begin position="1"/>
        <end position="23"/>
    </location>
</feature>
<evidence type="ECO:0000313" key="4">
    <source>
        <dbReference type="EMBL" id="KPL91583.1"/>
    </source>
</evidence>
<dbReference type="STRING" id="229921.ADN01_01315"/>
<evidence type="ECO:0000256" key="2">
    <source>
        <dbReference type="SAM" id="Phobius"/>
    </source>
</evidence>
<dbReference type="EMBL" id="LGCM01000003">
    <property type="protein sequence ID" value="KPL91583.1"/>
    <property type="molecule type" value="Genomic_DNA"/>
</dbReference>
<evidence type="ECO:0000313" key="3">
    <source>
        <dbReference type="EMBL" id="GAP19079.1"/>
    </source>
</evidence>
<dbReference type="RefSeq" id="WP_062419387.1">
    <property type="nucleotide sequence ID" value="NZ_BBXZ01000158.1"/>
</dbReference>
<accession>A0A0M8JPN1</accession>
<name>A0A0M8JPN1_9CHLR</name>
<keyword evidence="2" id="KW-0472">Membrane</keyword>
<gene>
    <name evidence="4" type="ORF">ADN01_01315</name>
    <name evidence="3" type="ORF">LSAC_02977</name>
</gene>
<organism evidence="3">
    <name type="scientific">Levilinea saccharolytica</name>
    <dbReference type="NCBI Taxonomy" id="229921"/>
    <lineage>
        <taxon>Bacteria</taxon>
        <taxon>Bacillati</taxon>
        <taxon>Chloroflexota</taxon>
        <taxon>Anaerolineae</taxon>
        <taxon>Anaerolineales</taxon>
        <taxon>Anaerolineaceae</taxon>
        <taxon>Levilinea</taxon>
    </lineage>
</organism>
<keyword evidence="2" id="KW-1133">Transmembrane helix</keyword>
<evidence type="ECO:0000256" key="1">
    <source>
        <dbReference type="SAM" id="MobiDB-lite"/>
    </source>
</evidence>
<protein>
    <submittedName>
        <fullName evidence="3">Uncharacterized protein</fullName>
    </submittedName>
</protein>
<dbReference type="AlphaFoldDB" id="A0A0M8JPN1"/>
<evidence type="ECO:0000313" key="5">
    <source>
        <dbReference type="Proteomes" id="UP000050501"/>
    </source>
</evidence>
<sequence length="86" mass="9430">MQDGHPWQAQQTEAPRLEADAGGVDGVGLDDTLTEDRGSTRWIALFLLVIFALTLLLGVWELFQPLGGIPTELTPTPDGSGWWVHF</sequence>